<reference evidence="3 4" key="1">
    <citation type="submission" date="2019-04" db="EMBL/GenBank/DDBJ databases">
        <title>Taxonomy of novel Haliea sp. from mangrove soil of West Coast of India.</title>
        <authorList>
            <person name="Verma A."/>
            <person name="Kumar P."/>
            <person name="Krishnamurthi S."/>
        </authorList>
    </citation>
    <scope>NUCLEOTIDE SEQUENCE [LARGE SCALE GENOMIC DNA]</scope>
    <source>
        <strain evidence="3 4">SAOS-164</strain>
    </source>
</reference>
<dbReference type="Proteomes" id="UP000298050">
    <property type="component" value="Unassembled WGS sequence"/>
</dbReference>
<accession>A0A4Z0M1I2</accession>
<protein>
    <submittedName>
        <fullName evidence="3">Tetratricopeptide repeat protein</fullName>
    </submittedName>
</protein>
<dbReference type="Gene3D" id="1.25.40.10">
    <property type="entry name" value="Tetratricopeptide repeat domain"/>
    <property type="match status" value="1"/>
</dbReference>
<dbReference type="PROSITE" id="PS50005">
    <property type="entry name" value="TPR"/>
    <property type="match status" value="1"/>
</dbReference>
<sequence>MSSRLAAVFALACAIPLLWGSWRDPGFWRSAEQRGDRLLAAGEYAAAAATYEDPWRIGMAQYRNGDFEEAAHTFARVPGASGAYNQGNAWLMRGDYDAAIASYERALAARPDWPLARDNRALAELRKQRLEDAGNDRAQDDNATFKPDEIRFDNKAGNSDGKPVELNDASLSDAALRATWLRRVQTTPADFLRVKFAYQAAQATQGEPAP</sequence>
<evidence type="ECO:0000256" key="1">
    <source>
        <dbReference type="PROSITE-ProRule" id="PRU00339"/>
    </source>
</evidence>
<comment type="caution">
    <text evidence="3">The sequence shown here is derived from an EMBL/GenBank/DDBJ whole genome shotgun (WGS) entry which is preliminary data.</text>
</comment>
<evidence type="ECO:0000313" key="4">
    <source>
        <dbReference type="Proteomes" id="UP000298050"/>
    </source>
</evidence>
<keyword evidence="4" id="KW-1185">Reference proteome</keyword>
<evidence type="ECO:0000313" key="3">
    <source>
        <dbReference type="EMBL" id="TGD73462.1"/>
    </source>
</evidence>
<dbReference type="SUPFAM" id="SSF48452">
    <property type="entry name" value="TPR-like"/>
    <property type="match status" value="1"/>
</dbReference>
<dbReference type="EMBL" id="SRLE01000007">
    <property type="protein sequence ID" value="TGD73462.1"/>
    <property type="molecule type" value="Genomic_DNA"/>
</dbReference>
<dbReference type="OrthoDB" id="9807628at2"/>
<dbReference type="AlphaFoldDB" id="A0A4Z0M1I2"/>
<dbReference type="RefSeq" id="WP_135443645.1">
    <property type="nucleotide sequence ID" value="NZ_SRLE01000007.1"/>
</dbReference>
<dbReference type="SMART" id="SM00028">
    <property type="entry name" value="TPR"/>
    <property type="match status" value="1"/>
</dbReference>
<name>A0A4Z0M1I2_9GAMM</name>
<keyword evidence="1" id="KW-0802">TPR repeat</keyword>
<feature type="repeat" description="TPR" evidence="1">
    <location>
        <begin position="80"/>
        <end position="113"/>
    </location>
</feature>
<proteinExistence type="predicted"/>
<dbReference type="InterPro" id="IPR019734">
    <property type="entry name" value="TPR_rpt"/>
</dbReference>
<dbReference type="Pfam" id="PF13432">
    <property type="entry name" value="TPR_16"/>
    <property type="match status" value="1"/>
</dbReference>
<feature type="region of interest" description="Disordered" evidence="2">
    <location>
        <begin position="132"/>
        <end position="165"/>
    </location>
</feature>
<evidence type="ECO:0000256" key="2">
    <source>
        <dbReference type="SAM" id="MobiDB-lite"/>
    </source>
</evidence>
<organism evidence="3 4">
    <name type="scientific">Mangrovimicrobium sediminis</name>
    <dbReference type="NCBI Taxonomy" id="2562682"/>
    <lineage>
        <taxon>Bacteria</taxon>
        <taxon>Pseudomonadati</taxon>
        <taxon>Pseudomonadota</taxon>
        <taxon>Gammaproteobacteria</taxon>
        <taxon>Cellvibrionales</taxon>
        <taxon>Halieaceae</taxon>
        <taxon>Mangrovimicrobium</taxon>
    </lineage>
</organism>
<dbReference type="InterPro" id="IPR011990">
    <property type="entry name" value="TPR-like_helical_dom_sf"/>
</dbReference>
<gene>
    <name evidence="3" type="ORF">E4634_10550</name>
</gene>